<keyword evidence="9" id="KW-0832">Ubl conjugation</keyword>
<reference evidence="31" key="2">
    <citation type="submission" date="2025-09" db="UniProtKB">
        <authorList>
            <consortium name="Ensembl"/>
        </authorList>
    </citation>
    <scope>IDENTIFICATION</scope>
</reference>
<keyword evidence="10" id="KW-1133">Transmembrane helix</keyword>
<dbReference type="GO" id="GO:0008203">
    <property type="term" value="P:cholesterol metabolic process"/>
    <property type="evidence" value="ECO:0007669"/>
    <property type="project" value="UniProtKB-KW"/>
</dbReference>
<keyword evidence="6" id="KW-0597">Phosphoprotein</keyword>
<feature type="compositionally biased region" description="Low complexity" evidence="29">
    <location>
        <begin position="66"/>
        <end position="98"/>
    </location>
</feature>
<evidence type="ECO:0000256" key="25">
    <source>
        <dbReference type="ARBA" id="ARBA00045313"/>
    </source>
</evidence>
<evidence type="ECO:0000256" key="20">
    <source>
        <dbReference type="ARBA" id="ARBA00023242"/>
    </source>
</evidence>
<keyword evidence="13" id="KW-0443">Lipid metabolism</keyword>
<feature type="compositionally biased region" description="Low complexity" evidence="29">
    <location>
        <begin position="157"/>
        <end position="175"/>
    </location>
</feature>
<evidence type="ECO:0000256" key="21">
    <source>
        <dbReference type="ARBA" id="ARBA00023329"/>
    </source>
</evidence>
<feature type="compositionally biased region" description="Pro residues" evidence="29">
    <location>
        <begin position="176"/>
        <end position="185"/>
    </location>
</feature>
<keyword evidence="32" id="KW-1185">Reference proteome</keyword>
<keyword evidence="17" id="KW-0804">Transcription</keyword>
<keyword evidence="19" id="KW-0753">Steroid metabolism</keyword>
<dbReference type="GO" id="GO:0005789">
    <property type="term" value="C:endoplasmic reticulum membrane"/>
    <property type="evidence" value="ECO:0007669"/>
    <property type="project" value="UniProtKB-SubCell"/>
</dbReference>
<gene>
    <name evidence="31" type="primary">srebf1</name>
</gene>
<evidence type="ECO:0000256" key="18">
    <source>
        <dbReference type="ARBA" id="ARBA00023166"/>
    </source>
</evidence>
<dbReference type="SMART" id="SM00353">
    <property type="entry name" value="HLH"/>
    <property type="match status" value="1"/>
</dbReference>
<keyword evidence="18" id="KW-1207">Sterol metabolism</keyword>
<keyword evidence="21" id="KW-0968">Cytoplasmic vesicle</keyword>
<evidence type="ECO:0000256" key="7">
    <source>
        <dbReference type="ARBA" id="ARBA00022692"/>
    </source>
</evidence>
<feature type="compositionally biased region" description="Low complexity" evidence="29">
    <location>
        <begin position="186"/>
        <end position="198"/>
    </location>
</feature>
<dbReference type="PANTHER" id="PTHR46062">
    <property type="entry name" value="STEROL REGULATORY ELEMENT-BINDING PROTEIN"/>
    <property type="match status" value="1"/>
</dbReference>
<evidence type="ECO:0000256" key="22">
    <source>
        <dbReference type="ARBA" id="ARBA00038460"/>
    </source>
</evidence>
<evidence type="ECO:0000313" key="32">
    <source>
        <dbReference type="Proteomes" id="UP000694389"/>
    </source>
</evidence>
<protein>
    <recommendedName>
        <fullName evidence="23">Sterol regulatory element-binding protein 1</fullName>
    </recommendedName>
    <alternativeName>
        <fullName evidence="24">Sterol regulatory element-binding transcription factor 1</fullName>
    </alternativeName>
</protein>
<organism evidence="31 32">
    <name type="scientific">Dicentrarchus labrax</name>
    <name type="common">European seabass</name>
    <name type="synonym">Morone labrax</name>
    <dbReference type="NCBI Taxonomy" id="13489"/>
    <lineage>
        <taxon>Eukaryota</taxon>
        <taxon>Metazoa</taxon>
        <taxon>Chordata</taxon>
        <taxon>Craniata</taxon>
        <taxon>Vertebrata</taxon>
        <taxon>Euteleostomi</taxon>
        <taxon>Actinopterygii</taxon>
        <taxon>Neopterygii</taxon>
        <taxon>Teleostei</taxon>
        <taxon>Neoteleostei</taxon>
        <taxon>Acanthomorphata</taxon>
        <taxon>Eupercaria</taxon>
        <taxon>Moronidae</taxon>
        <taxon>Dicentrarchus</taxon>
    </lineage>
</organism>
<keyword evidence="7" id="KW-0812">Transmembrane</keyword>
<accession>A0A8C4EHA9</accession>
<evidence type="ECO:0000256" key="5">
    <source>
        <dbReference type="ARBA" id="ARBA00022548"/>
    </source>
</evidence>
<keyword evidence="11" id="KW-0805">Transcription regulation</keyword>
<keyword evidence="5" id="KW-0153">Cholesterol metabolism</keyword>
<keyword evidence="20" id="KW-0539">Nucleus</keyword>
<keyword evidence="14" id="KW-0238">DNA-binding</keyword>
<feature type="compositionally biased region" description="Polar residues" evidence="29">
    <location>
        <begin position="199"/>
        <end position="215"/>
    </location>
</feature>
<evidence type="ECO:0000256" key="24">
    <source>
        <dbReference type="ARBA" id="ARBA00042215"/>
    </source>
</evidence>
<evidence type="ECO:0000256" key="9">
    <source>
        <dbReference type="ARBA" id="ARBA00022843"/>
    </source>
</evidence>
<proteinExistence type="inferred from homology"/>
<dbReference type="Ensembl" id="ENSDLAT00005020571.2">
    <property type="protein sequence ID" value="ENSDLAP00005019117.2"/>
    <property type="gene ID" value="ENSDLAG00005006660.2"/>
</dbReference>
<evidence type="ECO:0000256" key="3">
    <source>
        <dbReference type="ARBA" id="ARBA00004557"/>
    </source>
</evidence>
<dbReference type="FunFam" id="4.10.280.10:FF:000016">
    <property type="entry name" value="Sterol regulatory element-binding transcription factor 1"/>
    <property type="match status" value="1"/>
</dbReference>
<dbReference type="GO" id="GO:0000139">
    <property type="term" value="C:Golgi membrane"/>
    <property type="evidence" value="ECO:0007669"/>
    <property type="project" value="UniProtKB-SubCell"/>
</dbReference>
<dbReference type="GO" id="GO:0012507">
    <property type="term" value="C:ER to Golgi transport vesicle membrane"/>
    <property type="evidence" value="ECO:0007669"/>
    <property type="project" value="UniProtKB-SubCell"/>
</dbReference>
<dbReference type="GeneTree" id="ENSGT00940000159156"/>
<evidence type="ECO:0000256" key="13">
    <source>
        <dbReference type="ARBA" id="ARBA00023098"/>
    </source>
</evidence>
<dbReference type="Pfam" id="PF00010">
    <property type="entry name" value="HLH"/>
    <property type="match status" value="1"/>
</dbReference>
<evidence type="ECO:0000256" key="12">
    <source>
        <dbReference type="ARBA" id="ARBA00023034"/>
    </source>
</evidence>
<evidence type="ECO:0000256" key="17">
    <source>
        <dbReference type="ARBA" id="ARBA00023163"/>
    </source>
</evidence>
<dbReference type="GO" id="GO:0000981">
    <property type="term" value="F:DNA-binding transcription factor activity, RNA polymerase II-specific"/>
    <property type="evidence" value="ECO:0007669"/>
    <property type="project" value="TreeGrafter"/>
</dbReference>
<dbReference type="InterPro" id="IPR036638">
    <property type="entry name" value="HLH_DNA-bd_sf"/>
</dbReference>
<feature type="compositionally biased region" description="Low complexity" evidence="29">
    <location>
        <begin position="133"/>
        <end position="149"/>
    </location>
</feature>
<evidence type="ECO:0000256" key="19">
    <source>
        <dbReference type="ARBA" id="ARBA00023221"/>
    </source>
</evidence>
<comment type="similarity">
    <text evidence="22">Belongs to the SREBP family.</text>
</comment>
<dbReference type="Gene3D" id="4.10.280.10">
    <property type="entry name" value="Helix-loop-helix DNA-binding domain"/>
    <property type="match status" value="1"/>
</dbReference>
<keyword evidence="15" id="KW-0472">Membrane</keyword>
<feature type="region of interest" description="Disordered" evidence="29">
    <location>
        <begin position="49"/>
        <end position="232"/>
    </location>
</feature>
<comment type="subcellular location">
    <subcellularLocation>
        <location evidence="3">Cytoplasmic vesicle</location>
        <location evidence="3">COPII-coated vesicle membrane</location>
        <topology evidence="3">Multi-pass membrane protein</topology>
    </subcellularLocation>
    <subcellularLocation>
        <location evidence="2">Endoplasmic reticulum membrane</location>
        <topology evidence="2">Multi-pass membrane protein</topology>
    </subcellularLocation>
    <subcellularLocation>
        <location evidence="4">Golgi apparatus membrane</location>
        <topology evidence="4">Multi-pass membrane protein</topology>
    </subcellularLocation>
    <subcellularLocation>
        <location evidence="1">Nucleus</location>
    </subcellularLocation>
</comment>
<evidence type="ECO:0000256" key="27">
    <source>
        <dbReference type="ARBA" id="ARBA00047005"/>
    </source>
</evidence>
<feature type="compositionally biased region" description="Polar residues" evidence="29">
    <location>
        <begin position="109"/>
        <end position="129"/>
    </location>
</feature>
<keyword evidence="12" id="KW-0333">Golgi apparatus</keyword>
<dbReference type="CDD" id="cd18921">
    <property type="entry name" value="bHLHzip_SREBP1"/>
    <property type="match status" value="1"/>
</dbReference>
<feature type="domain" description="BHLH" evidence="30">
    <location>
        <begin position="353"/>
        <end position="403"/>
    </location>
</feature>
<evidence type="ECO:0000256" key="26">
    <source>
        <dbReference type="ARBA" id="ARBA00045371"/>
    </source>
</evidence>
<dbReference type="GO" id="GO:0000978">
    <property type="term" value="F:RNA polymerase II cis-regulatory region sequence-specific DNA binding"/>
    <property type="evidence" value="ECO:0007669"/>
    <property type="project" value="TreeGrafter"/>
</dbReference>
<evidence type="ECO:0000256" key="2">
    <source>
        <dbReference type="ARBA" id="ARBA00004477"/>
    </source>
</evidence>
<dbReference type="PROSITE" id="PS50888">
    <property type="entry name" value="BHLH"/>
    <property type="match status" value="1"/>
</dbReference>
<comment type="function">
    <text evidence="26">Key transcription factor that regulates expression of genes involved in cholesterol biosynthesis and lipid homeostasis. Binds to the sterol regulatory element 1 (SRE-1) (5'-ATCACCCCAC-3'). Has dual sequence specificity binding to both an E-box motif (5'-ATCACGTGA-3') and to SRE-1 (5'-ATCACCCCAC-3'). Regulates the promoters of genes involved in cholesterol biosynthesis and the LDL receptor (LDLR) pathway of sterol regulation.</text>
</comment>
<sequence>MNSLSFDDPSLDNLDPTLSLNDPSDIDTALLSDIDDMLQLISNQDMEFGGLFDNPPYTGPPPTQELPPLTQTITSPAPPATTTTSPSSTPSSILSSSPHLDALLGPPITRSSSTPDKTFQPPTFQQSPLAQMPSSTQRQQPASPQQAQTLRQPQVEQPQPILSPSAPAQAASPHGSPGPNPPQPKPLAQLQAQAQPQQVRTSYSAQNSFTAVTPGSVSQPTTSLSSSPPSVQPVTIQTQIQGLTTTSPLLATTASPTAQTITSHVQQVLLQPQFIKAESLLLTTLKHDPCIVTTVSSPTSLATTTQAQSTSLQAFMNGGTILTTVPVMVDTDKLPINRIAISGKLAGQPHKGEKRTAHNAIEKRYRSSINDKIIELKDLVAGTEAKLNKSAVLRKAIDYIRYLQQTNQKLKQENMAFKMAAQKNKSLKDLVAMEVDGPADVKNELPTPPASDVGSPTSFSHCGSDSEPDSPMVEDTKVCSSSGGSAGGMLDRSRMALCAFTFLFLSLNPLAALLCSSGSSSADSTAATATHHAGRSVLGVDIAADSWGWMDWMLPTILVWLLNGVLVSGVLIRLLVYGEPVTRPHSGSSVLFWRHRKQADLDLARGDFAQASQNLWTCLKALGRPLPTSQLDLACAALWSLLRFCLQRLWVGRWLAARAGGLRSDRPLQEDACKSSRDAALVYHRLHQLHMTGKLNGSHLSAVHMALSAVNLAECAGSCLPVASLAEVYVSAALRVKASLPRILHFTSRVFLSSARQACLSSSGSVPPAMQWLCHPLGHRFFVDGDWAIRSTPKESIYSQAGNTVDPLAQVTQAFREHLLEKALYCVAQPCGEKSPSQGEGGQWGDSNICMFVCLWATRLLTVLFQLPGCDPHSKWWSSVAVVIINWLQGDDAAAERLYPTVEHLPRSLQNAESLLPKACLNTFRAVRALLSKPENCQLSLSYSDKASALLRDSLNLGPHCHSSSLDKVVQLLLGDLLLVMRTNVWRLVGNSGPAGVHQASPPELQGFQQDLSSLRKLAHSFRPAMRRLFLHEATARLMAGASPTRTHQLLDRSLRRRATPGAKTEECETRPGQREQAEAVMLACRYLPPSFLSAPGQRVGMLADAARTLEKLGDKRTLHDCQQMIIKLGSGTTVTNS</sequence>
<evidence type="ECO:0000256" key="15">
    <source>
        <dbReference type="ARBA" id="ARBA00023136"/>
    </source>
</evidence>
<evidence type="ECO:0000256" key="8">
    <source>
        <dbReference type="ARBA" id="ARBA00022824"/>
    </source>
</evidence>
<feature type="region of interest" description="Disordered" evidence="29">
    <location>
        <begin position="1"/>
        <end position="24"/>
    </location>
</feature>
<dbReference type="SUPFAM" id="SSF47459">
    <property type="entry name" value="HLH, helix-loop-helix DNA-binding domain"/>
    <property type="match status" value="1"/>
</dbReference>
<evidence type="ECO:0000256" key="11">
    <source>
        <dbReference type="ARBA" id="ARBA00023015"/>
    </source>
</evidence>
<dbReference type="InterPro" id="IPR011598">
    <property type="entry name" value="bHLH_dom"/>
</dbReference>
<dbReference type="GO" id="GO:0046983">
    <property type="term" value="F:protein dimerization activity"/>
    <property type="evidence" value="ECO:0007669"/>
    <property type="project" value="InterPro"/>
</dbReference>
<evidence type="ECO:0000256" key="6">
    <source>
        <dbReference type="ARBA" id="ARBA00022553"/>
    </source>
</evidence>
<keyword evidence="16" id="KW-0010">Activator</keyword>
<evidence type="ECO:0000256" key="4">
    <source>
        <dbReference type="ARBA" id="ARBA00004653"/>
    </source>
</evidence>
<evidence type="ECO:0000256" key="23">
    <source>
        <dbReference type="ARBA" id="ARBA00039749"/>
    </source>
</evidence>
<dbReference type="AlphaFoldDB" id="A0A8C4EHA9"/>
<evidence type="ECO:0000256" key="16">
    <source>
        <dbReference type="ARBA" id="ARBA00023159"/>
    </source>
</evidence>
<keyword evidence="8" id="KW-0256">Endoplasmic reticulum</keyword>
<feature type="region of interest" description="Disordered" evidence="29">
    <location>
        <begin position="440"/>
        <end position="478"/>
    </location>
</feature>
<dbReference type="Proteomes" id="UP000694389">
    <property type="component" value="Unassembled WGS sequence"/>
</dbReference>
<comment type="subunit">
    <text evidence="27">Efficient DNA binding of the soluble transcription factor fragment requires dimerization with another bHLH protein. Interacts with CEBPA, the interaction produces a transcriptional synergy. Interacts with LMNA.</text>
</comment>
<feature type="compositionally biased region" description="Low complexity" evidence="29">
    <location>
        <begin position="216"/>
        <end position="232"/>
    </location>
</feature>
<evidence type="ECO:0000256" key="14">
    <source>
        <dbReference type="ARBA" id="ARBA00023125"/>
    </source>
</evidence>
<reference evidence="31" key="1">
    <citation type="submission" date="2025-08" db="UniProtKB">
        <authorList>
            <consortium name="Ensembl"/>
        </authorList>
    </citation>
    <scope>IDENTIFICATION</scope>
</reference>
<evidence type="ECO:0000256" key="28">
    <source>
        <dbReference type="ARBA" id="ARBA00049702"/>
    </source>
</evidence>
<name>A0A8C4EHA9_DICLA</name>
<evidence type="ECO:0000256" key="29">
    <source>
        <dbReference type="SAM" id="MobiDB-lite"/>
    </source>
</evidence>
<evidence type="ECO:0000259" key="30">
    <source>
        <dbReference type="PROSITE" id="PS50888"/>
    </source>
</evidence>
<comment type="subunit">
    <text evidence="28">Forms a tight complex with SCAP, the SCAP-SREBP complex, in the endoplasmic reticulum membrane and the Golgi apparatus. Interacts with PAQR3; the interaction anchors the SCAP-SREBP complex to the Golgi apparatus in low cholesterol conditions.</text>
</comment>
<dbReference type="PANTHER" id="PTHR46062:SF2">
    <property type="entry name" value="STEROL REGULATORY ELEMENT-BINDING PROTEIN 1"/>
    <property type="match status" value="1"/>
</dbReference>
<dbReference type="GO" id="GO:0005634">
    <property type="term" value="C:nucleus"/>
    <property type="evidence" value="ECO:0007669"/>
    <property type="project" value="UniProtKB-SubCell"/>
</dbReference>
<feature type="compositionally biased region" description="Polar residues" evidence="29">
    <location>
        <begin position="454"/>
        <end position="463"/>
    </location>
</feature>
<evidence type="ECO:0000256" key="1">
    <source>
        <dbReference type="ARBA" id="ARBA00004123"/>
    </source>
</evidence>
<comment type="function">
    <text evidence="25">Precursor of the transcription factor form (Processed sterol regulatory element-binding protein 1), which is embedded in the endoplasmic reticulum membrane. Low sterol concentrations promote processing of this form, releasing the transcription factor form that translocates into the nucleus and activates transcription of genes involved in cholesterol biosynthesis and lipid homeostasis.</text>
</comment>
<evidence type="ECO:0000313" key="31">
    <source>
        <dbReference type="Ensembl" id="ENSDLAP00005019117.2"/>
    </source>
</evidence>
<evidence type="ECO:0000256" key="10">
    <source>
        <dbReference type="ARBA" id="ARBA00022989"/>
    </source>
</evidence>